<proteinExistence type="predicted"/>
<dbReference type="SUPFAM" id="SSF53448">
    <property type="entry name" value="Nucleotide-diphospho-sugar transferases"/>
    <property type="match status" value="1"/>
</dbReference>
<sequence>MKVVTLHGNVFRFIFLVVLSPYIFLQICEKNKAIDTKEYFLFRSKQREFSTGFKLNDQLEEIYGWINFKNIENYSFQFFTDFSACPICNFKNHNPNVTRDDSKDLVISFLIGRISGVVPFIQSLRSTGSKAQIVLFVDNSTFHVMNDTLGSFIPNCGVHLIDMGVYKPAKFYRSIYYIKYFTASAFLNSHSGFDRILLSDTSDVIFQGNPFLVSLPHKNTVIACEECDSNLGARAHWSENRSEHNILKILTQIKKDANISKYPYERKYFNGGVFFAPEHLVRKHTNNVINLINKLNADQFNQLDQINTRLEEQTFHNFAINEYLINDQSITVLSDGPHHELFMLSGRNITRGQRFPNFQYKGDYVLLYHLIYQDKDYCLSIGQVCPPVFNFSNYFRC</sequence>
<dbReference type="GeneID" id="94843295"/>
<accession>A0A1J4JNE6</accession>
<protein>
    <recommendedName>
        <fullName evidence="3">Nucleotide-diphospho-sugar transferase domain-containing protein</fullName>
    </recommendedName>
</protein>
<evidence type="ECO:0008006" key="3">
    <source>
        <dbReference type="Google" id="ProtNLM"/>
    </source>
</evidence>
<comment type="caution">
    <text evidence="1">The sequence shown here is derived from an EMBL/GenBank/DDBJ whole genome shotgun (WGS) entry which is preliminary data.</text>
</comment>
<dbReference type="Gene3D" id="3.90.550.10">
    <property type="entry name" value="Spore Coat Polysaccharide Biosynthesis Protein SpsA, Chain A"/>
    <property type="match status" value="1"/>
</dbReference>
<keyword evidence="2" id="KW-1185">Reference proteome</keyword>
<evidence type="ECO:0000313" key="2">
    <source>
        <dbReference type="Proteomes" id="UP000179807"/>
    </source>
</evidence>
<organism evidence="1 2">
    <name type="scientific">Tritrichomonas foetus</name>
    <dbReference type="NCBI Taxonomy" id="1144522"/>
    <lineage>
        <taxon>Eukaryota</taxon>
        <taxon>Metamonada</taxon>
        <taxon>Parabasalia</taxon>
        <taxon>Tritrichomonadida</taxon>
        <taxon>Tritrichomonadidae</taxon>
        <taxon>Tritrichomonas</taxon>
    </lineage>
</organism>
<dbReference type="OrthoDB" id="10651717at2759"/>
<dbReference type="EMBL" id="MLAK01000945">
    <property type="protein sequence ID" value="OHT00647.1"/>
    <property type="molecule type" value="Genomic_DNA"/>
</dbReference>
<name>A0A1J4JNE6_9EUKA</name>
<dbReference type="Proteomes" id="UP000179807">
    <property type="component" value="Unassembled WGS sequence"/>
</dbReference>
<dbReference type="RefSeq" id="XP_068353783.1">
    <property type="nucleotide sequence ID" value="XM_068508591.1"/>
</dbReference>
<evidence type="ECO:0000313" key="1">
    <source>
        <dbReference type="EMBL" id="OHT00647.1"/>
    </source>
</evidence>
<dbReference type="AlphaFoldDB" id="A0A1J4JNE6"/>
<dbReference type="InterPro" id="IPR029044">
    <property type="entry name" value="Nucleotide-diphossugar_trans"/>
</dbReference>
<dbReference type="VEuPathDB" id="TrichDB:TRFO_32608"/>
<reference evidence="1" key="1">
    <citation type="submission" date="2016-10" db="EMBL/GenBank/DDBJ databases">
        <authorList>
            <person name="Benchimol M."/>
            <person name="Almeida L.G."/>
            <person name="Vasconcelos A.T."/>
            <person name="Perreira-Neves A."/>
            <person name="Rosa I.A."/>
            <person name="Tasca T."/>
            <person name="Bogo M.R."/>
            <person name="de Souza W."/>
        </authorList>
    </citation>
    <scope>NUCLEOTIDE SEQUENCE [LARGE SCALE GENOMIC DNA]</scope>
    <source>
        <strain evidence="1">K</strain>
    </source>
</reference>
<gene>
    <name evidence="1" type="ORF">TRFO_32608</name>
</gene>